<sequence length="115" mass="12725">MMALGDKIRKLGSEAVGAGNPVAVLFGTVTRAHPLEVNVDQRFTFDEDFLILTESLQRYELDLKHTHLLPGSEATKEALTDKIVIRAGLQKGDVVLLLRVQGGQKYVVWDKVVKP</sequence>
<accession>A0A369BPR1</accession>
<organism evidence="1 2">
    <name type="scientific">Fontibacillus phaseoli</name>
    <dbReference type="NCBI Taxonomy" id="1416533"/>
    <lineage>
        <taxon>Bacteria</taxon>
        <taxon>Bacillati</taxon>
        <taxon>Bacillota</taxon>
        <taxon>Bacilli</taxon>
        <taxon>Bacillales</taxon>
        <taxon>Paenibacillaceae</taxon>
        <taxon>Fontibacillus</taxon>
    </lineage>
</organism>
<gene>
    <name evidence="1" type="ORF">DFP94_101176</name>
</gene>
<dbReference type="Proteomes" id="UP000253090">
    <property type="component" value="Unassembled WGS sequence"/>
</dbReference>
<dbReference type="Pfam" id="PF10844">
    <property type="entry name" value="DUF2577"/>
    <property type="match status" value="1"/>
</dbReference>
<keyword evidence="2" id="KW-1185">Reference proteome</keyword>
<protein>
    <submittedName>
        <fullName evidence="1">Uncharacterized protein DUF2577</fullName>
    </submittedName>
</protein>
<dbReference type="RefSeq" id="WP_114494567.1">
    <property type="nucleotide sequence ID" value="NZ_QPJW01000001.1"/>
</dbReference>
<proteinExistence type="predicted"/>
<dbReference type="OrthoDB" id="95576at2"/>
<evidence type="ECO:0000313" key="2">
    <source>
        <dbReference type="Proteomes" id="UP000253090"/>
    </source>
</evidence>
<evidence type="ECO:0000313" key="1">
    <source>
        <dbReference type="EMBL" id="RCX22596.1"/>
    </source>
</evidence>
<reference evidence="1 2" key="1">
    <citation type="submission" date="2018-07" db="EMBL/GenBank/DDBJ databases">
        <title>Genomic Encyclopedia of Type Strains, Phase III (KMG-III): the genomes of soil and plant-associated and newly described type strains.</title>
        <authorList>
            <person name="Whitman W."/>
        </authorList>
    </citation>
    <scope>NUCLEOTIDE SEQUENCE [LARGE SCALE GENOMIC DNA]</scope>
    <source>
        <strain evidence="1 2">CECT 8333</strain>
    </source>
</reference>
<dbReference type="AlphaFoldDB" id="A0A369BPR1"/>
<dbReference type="EMBL" id="QPJW01000001">
    <property type="protein sequence ID" value="RCX22596.1"/>
    <property type="molecule type" value="Genomic_DNA"/>
</dbReference>
<dbReference type="InterPro" id="IPR022555">
    <property type="entry name" value="DUF2577"/>
</dbReference>
<comment type="caution">
    <text evidence="1">The sequence shown here is derived from an EMBL/GenBank/DDBJ whole genome shotgun (WGS) entry which is preliminary data.</text>
</comment>
<name>A0A369BPR1_9BACL</name>